<organism evidence="1 2">
    <name type="scientific">Microcystis viridis NIES-102</name>
    <dbReference type="NCBI Taxonomy" id="213615"/>
    <lineage>
        <taxon>Bacteria</taxon>
        <taxon>Bacillati</taxon>
        <taxon>Cyanobacteriota</taxon>
        <taxon>Cyanophyceae</taxon>
        <taxon>Oscillatoriophycideae</taxon>
        <taxon>Chroococcales</taxon>
        <taxon>Microcystaceae</taxon>
        <taxon>Microcystis</taxon>
    </lineage>
</organism>
<evidence type="ECO:0008006" key="3">
    <source>
        <dbReference type="Google" id="ProtNLM"/>
    </source>
</evidence>
<reference evidence="1 2" key="1">
    <citation type="submission" date="2018-11" db="EMBL/GenBank/DDBJ databases">
        <title>Complete genome sequence of Microcystis aeruginosa NIES-102.</title>
        <authorList>
            <person name="Yamaguchi H."/>
            <person name="Suzuki S."/>
            <person name="Kawachi M."/>
        </authorList>
    </citation>
    <scope>NUCLEOTIDE SEQUENCE [LARGE SCALE GENOMIC DNA]</scope>
    <source>
        <strain evidence="1 2">NIES-102</strain>
    </source>
</reference>
<dbReference type="EMBL" id="AP019314">
    <property type="protein sequence ID" value="BBH38116.1"/>
    <property type="molecule type" value="Genomic_DNA"/>
</dbReference>
<dbReference type="AlphaFoldDB" id="A0A3G9JC33"/>
<protein>
    <recommendedName>
        <fullName evidence="3">Type II restriction endonuclease</fullName>
    </recommendedName>
</protein>
<proteinExistence type="predicted"/>
<dbReference type="KEGG" id="mvz:myaer102_06030"/>
<accession>A0A3G9JC33</accession>
<dbReference type="Proteomes" id="UP000278152">
    <property type="component" value="Chromosome"/>
</dbReference>
<evidence type="ECO:0000313" key="2">
    <source>
        <dbReference type="Proteomes" id="UP000278152"/>
    </source>
</evidence>
<gene>
    <name evidence="1" type="ORF">myaer102_06030</name>
</gene>
<dbReference type="REBASE" id="280522">
    <property type="entry name" value="Mvi102ORF6040P"/>
</dbReference>
<sequence>MSNQKLKKIINYHLSKVLEYNAFERFEGVTDKSSFLNMIGNDPAFAPFFLNDTKYVTARIGGNLITSLHRKLGDMYEEIFQTLLADKLNISSEDLSYSLMLNIDNKSQKRSTDGLISYSKLSLENARRIEQLKTDKTAIGMAFEVRSCYQIGDSKRIQADRDMALALNNKKIEPVMIIFCSSSLTSPVRRLREYWKVYEGDNAFEFVKLLTGFDLLSYFKQEDKLIREIMDKIFDMM</sequence>
<evidence type="ECO:0000313" key="1">
    <source>
        <dbReference type="EMBL" id="BBH38116.1"/>
    </source>
</evidence>
<name>A0A3G9JC33_MICVR</name>
<dbReference type="RefSeq" id="WP_012266002.1">
    <property type="nucleotide sequence ID" value="NZ_AP019314.1"/>
</dbReference>